<evidence type="ECO:0000259" key="7">
    <source>
        <dbReference type="PROSITE" id="PS50850"/>
    </source>
</evidence>
<proteinExistence type="predicted"/>
<sequence length="487" mass="53747">MSLSMDKYDVETSAVPSESGNFSAGEIEDVPAIDPQLEKRTLAKFDKYLLPQLFVILILAYLDRTNIGNAKVFGFEDGIGLKGTQFNTLSTIFYPTYVTLEVPWTMAVKRFGANQVLGVAMVAWSIITLGTGFIHNYHQAIAVRILLGTFEACLVPSIAFIISTIWSRESQSKRMAMIYGCQCLSGAFGGLIAYGIESMGRKHGLDSWRWLFIIEGAASVGLCAICWLLLPRSAEGAWFLSAEEKEVMRARKQRDILYKGSEEFSWSYARMAFTDPFIYVASLSFFCSSIALFGFGTFLPTIIKGLGYTSKQANYLTIPVYFFATMILCTATAVSDRLKKRAAVICFAPVPVIIGYIIVCGTDSHGAGYFAMFLIGAGIYTYNCLILTWVTNNLSPDYKRSVGMPFFVSLANISGIVASNIYPSTDGPRYLVGNAVSAGMEFLALLGIGCMWWMLKKRNNTKETLKAQGVEDNGKEGDRALDFVYNL</sequence>
<keyword evidence="9" id="KW-1185">Reference proteome</keyword>
<dbReference type="GeneID" id="28895669"/>
<dbReference type="InterPro" id="IPR020846">
    <property type="entry name" value="MFS_dom"/>
</dbReference>
<evidence type="ECO:0000256" key="1">
    <source>
        <dbReference type="ARBA" id="ARBA00004141"/>
    </source>
</evidence>
<dbReference type="EMBL" id="KV407459">
    <property type="protein sequence ID" value="KZF21980.1"/>
    <property type="molecule type" value="Genomic_DNA"/>
</dbReference>
<evidence type="ECO:0000256" key="6">
    <source>
        <dbReference type="SAM" id="Phobius"/>
    </source>
</evidence>
<dbReference type="OrthoDB" id="2962993at2759"/>
<feature type="transmembrane region" description="Helical" evidence="6">
    <location>
        <begin position="141"/>
        <end position="165"/>
    </location>
</feature>
<feature type="transmembrane region" description="Helical" evidence="6">
    <location>
        <begin position="208"/>
        <end position="230"/>
    </location>
</feature>
<keyword evidence="2" id="KW-0813">Transport</keyword>
<evidence type="ECO:0000256" key="4">
    <source>
        <dbReference type="ARBA" id="ARBA00022989"/>
    </source>
</evidence>
<feature type="transmembrane region" description="Helical" evidence="6">
    <location>
        <begin position="277"/>
        <end position="303"/>
    </location>
</feature>
<evidence type="ECO:0000313" key="9">
    <source>
        <dbReference type="Proteomes" id="UP000076632"/>
    </source>
</evidence>
<dbReference type="Proteomes" id="UP000076632">
    <property type="component" value="Unassembled WGS sequence"/>
</dbReference>
<feature type="transmembrane region" description="Helical" evidence="6">
    <location>
        <begin position="315"/>
        <end position="335"/>
    </location>
</feature>
<evidence type="ECO:0000256" key="5">
    <source>
        <dbReference type="ARBA" id="ARBA00023136"/>
    </source>
</evidence>
<reference evidence="8 9" key="1">
    <citation type="journal article" date="2016" name="Fungal Biol.">
        <title>The genome of Xylona heveae provides a window into fungal endophytism.</title>
        <authorList>
            <person name="Gazis R."/>
            <person name="Kuo A."/>
            <person name="Riley R."/>
            <person name="LaButti K."/>
            <person name="Lipzen A."/>
            <person name="Lin J."/>
            <person name="Amirebrahimi M."/>
            <person name="Hesse C.N."/>
            <person name="Spatafora J.W."/>
            <person name="Henrissat B."/>
            <person name="Hainaut M."/>
            <person name="Grigoriev I.V."/>
            <person name="Hibbett D.S."/>
        </authorList>
    </citation>
    <scope>NUCLEOTIDE SEQUENCE [LARGE SCALE GENOMIC DNA]</scope>
    <source>
        <strain evidence="8 9">TC161</strain>
    </source>
</reference>
<feature type="transmembrane region" description="Helical" evidence="6">
    <location>
        <begin position="402"/>
        <end position="423"/>
    </location>
</feature>
<keyword evidence="4 6" id="KW-1133">Transmembrane helix</keyword>
<keyword evidence="5 6" id="KW-0472">Membrane</keyword>
<organism evidence="8 9">
    <name type="scientific">Xylona heveae (strain CBS 132557 / TC161)</name>
    <dbReference type="NCBI Taxonomy" id="1328760"/>
    <lineage>
        <taxon>Eukaryota</taxon>
        <taxon>Fungi</taxon>
        <taxon>Dikarya</taxon>
        <taxon>Ascomycota</taxon>
        <taxon>Pezizomycotina</taxon>
        <taxon>Xylonomycetes</taxon>
        <taxon>Xylonales</taxon>
        <taxon>Xylonaceae</taxon>
        <taxon>Xylona</taxon>
    </lineage>
</organism>
<evidence type="ECO:0000313" key="8">
    <source>
        <dbReference type="EMBL" id="KZF21980.1"/>
    </source>
</evidence>
<dbReference type="InterPro" id="IPR011701">
    <property type="entry name" value="MFS"/>
</dbReference>
<dbReference type="SUPFAM" id="SSF103473">
    <property type="entry name" value="MFS general substrate transporter"/>
    <property type="match status" value="1"/>
</dbReference>
<feature type="transmembrane region" description="Helical" evidence="6">
    <location>
        <begin position="435"/>
        <end position="455"/>
    </location>
</feature>
<dbReference type="OMA" id="QIYPIQD"/>
<feature type="domain" description="Major facilitator superfamily (MFS) profile" evidence="7">
    <location>
        <begin position="49"/>
        <end position="459"/>
    </location>
</feature>
<dbReference type="Pfam" id="PF07690">
    <property type="entry name" value="MFS_1"/>
    <property type="match status" value="1"/>
</dbReference>
<dbReference type="InterPro" id="IPR036259">
    <property type="entry name" value="MFS_trans_sf"/>
</dbReference>
<gene>
    <name evidence="8" type="ORF">L228DRAFT_230322</name>
</gene>
<dbReference type="PANTHER" id="PTHR43791">
    <property type="entry name" value="PERMEASE-RELATED"/>
    <property type="match status" value="1"/>
</dbReference>
<dbReference type="AlphaFoldDB" id="A0A165GB97"/>
<feature type="transmembrane region" description="Helical" evidence="6">
    <location>
        <begin position="371"/>
        <end position="390"/>
    </location>
</feature>
<protein>
    <submittedName>
        <fullName evidence="8">MFS general substrate transporter</fullName>
    </submittedName>
</protein>
<comment type="subcellular location">
    <subcellularLocation>
        <location evidence="1">Membrane</location>
        <topology evidence="1">Multi-pass membrane protein</topology>
    </subcellularLocation>
</comment>
<dbReference type="GO" id="GO:0016020">
    <property type="term" value="C:membrane"/>
    <property type="evidence" value="ECO:0007669"/>
    <property type="project" value="UniProtKB-SubCell"/>
</dbReference>
<dbReference type="PROSITE" id="PS00216">
    <property type="entry name" value="SUGAR_TRANSPORT_1"/>
    <property type="match status" value="1"/>
</dbReference>
<feature type="transmembrane region" description="Helical" evidence="6">
    <location>
        <begin position="177"/>
        <end position="196"/>
    </location>
</feature>
<evidence type="ECO:0000256" key="2">
    <source>
        <dbReference type="ARBA" id="ARBA00022448"/>
    </source>
</evidence>
<keyword evidence="3 6" id="KW-0812">Transmembrane</keyword>
<dbReference type="Gene3D" id="1.20.1250.20">
    <property type="entry name" value="MFS general substrate transporter like domains"/>
    <property type="match status" value="2"/>
</dbReference>
<feature type="transmembrane region" description="Helical" evidence="6">
    <location>
        <begin position="342"/>
        <end position="359"/>
    </location>
</feature>
<dbReference type="RefSeq" id="XP_018187535.1">
    <property type="nucleotide sequence ID" value="XM_018330532.1"/>
</dbReference>
<dbReference type="FunFam" id="1.20.1250.20:FF:000013">
    <property type="entry name" value="MFS general substrate transporter"/>
    <property type="match status" value="1"/>
</dbReference>
<dbReference type="GO" id="GO:0022857">
    <property type="term" value="F:transmembrane transporter activity"/>
    <property type="evidence" value="ECO:0007669"/>
    <property type="project" value="InterPro"/>
</dbReference>
<dbReference type="PANTHER" id="PTHR43791:SF24">
    <property type="entry name" value="NICOTINIC ACID PLASMA MEMBRANE TRANSPORTER"/>
    <property type="match status" value="1"/>
</dbReference>
<evidence type="ECO:0000256" key="3">
    <source>
        <dbReference type="ARBA" id="ARBA00022692"/>
    </source>
</evidence>
<dbReference type="PROSITE" id="PS50850">
    <property type="entry name" value="MFS"/>
    <property type="match status" value="1"/>
</dbReference>
<dbReference type="InParanoid" id="A0A165GB97"/>
<accession>A0A165GB97</accession>
<dbReference type="STRING" id="1328760.A0A165GB97"/>
<name>A0A165GB97_XYLHT</name>
<dbReference type="FunFam" id="1.20.1250.20:FF:000018">
    <property type="entry name" value="MFS transporter permease"/>
    <property type="match status" value="1"/>
</dbReference>
<dbReference type="InterPro" id="IPR005829">
    <property type="entry name" value="Sugar_transporter_CS"/>
</dbReference>
<feature type="transmembrane region" description="Helical" evidence="6">
    <location>
        <begin position="116"/>
        <end position="135"/>
    </location>
</feature>